<sequence length="242" mass="27075">MKCPNCGQEVDEELFCFNCGTSLKKAMDETEEGLSPLDKPADESSKSTSLNGYAQYLLTYFKQPSNAKNLNEEGFIYGMITMGLFGFMVSLFVFISLNHPLFGNVPFFQFFVMPLLAIFAMQLVVAGAVYGALYMMKADVSLKAVFAQFGGYVIPFLIIYLAGFLLSMLDLNTLSVIFSLIGTLGALFVIPVFILKEKLPKERVQSVDFVYLLFGIYALSFIFLSFTMRVYMRLLIPAFMGL</sequence>
<evidence type="ECO:0000313" key="3">
    <source>
        <dbReference type="Proteomes" id="UP000294650"/>
    </source>
</evidence>
<keyword evidence="3" id="KW-1185">Reference proteome</keyword>
<keyword evidence="1" id="KW-0472">Membrane</keyword>
<dbReference type="AlphaFoldDB" id="A0A4R3MX04"/>
<feature type="transmembrane region" description="Helical" evidence="1">
    <location>
        <begin position="107"/>
        <end position="133"/>
    </location>
</feature>
<reference evidence="2 3" key="1">
    <citation type="submission" date="2019-03" db="EMBL/GenBank/DDBJ databases">
        <title>Genomic Encyclopedia of Type Strains, Phase IV (KMG-IV): sequencing the most valuable type-strain genomes for metagenomic binning, comparative biology and taxonomic classification.</title>
        <authorList>
            <person name="Goeker M."/>
        </authorList>
    </citation>
    <scope>NUCLEOTIDE SEQUENCE [LARGE SCALE GENOMIC DNA]</scope>
    <source>
        <strain evidence="2 3">DSM 25894</strain>
    </source>
</reference>
<gene>
    <name evidence="2" type="ORF">EDD68_11222</name>
</gene>
<protein>
    <recommendedName>
        <fullName evidence="4">Zinc ribbon protein</fullName>
    </recommendedName>
</protein>
<evidence type="ECO:0008006" key="4">
    <source>
        <dbReference type="Google" id="ProtNLM"/>
    </source>
</evidence>
<feature type="transmembrane region" description="Helical" evidence="1">
    <location>
        <begin position="145"/>
        <end position="168"/>
    </location>
</feature>
<dbReference type="OrthoDB" id="2448863at2"/>
<accession>A0A4R3MX04</accession>
<dbReference type="RefSeq" id="WP_132371965.1">
    <property type="nucleotide sequence ID" value="NZ_SMAN01000012.1"/>
</dbReference>
<proteinExistence type="predicted"/>
<keyword evidence="1" id="KW-1133">Transmembrane helix</keyword>
<feature type="transmembrane region" description="Helical" evidence="1">
    <location>
        <begin position="174"/>
        <end position="195"/>
    </location>
</feature>
<comment type="caution">
    <text evidence="2">The sequence shown here is derived from an EMBL/GenBank/DDBJ whole genome shotgun (WGS) entry which is preliminary data.</text>
</comment>
<evidence type="ECO:0000256" key="1">
    <source>
        <dbReference type="SAM" id="Phobius"/>
    </source>
</evidence>
<keyword evidence="1" id="KW-0812">Transmembrane</keyword>
<feature type="transmembrane region" description="Helical" evidence="1">
    <location>
        <begin position="75"/>
        <end position="95"/>
    </location>
</feature>
<organism evidence="2 3">
    <name type="scientific">Melghiribacillus thermohalophilus</name>
    <dbReference type="NCBI Taxonomy" id="1324956"/>
    <lineage>
        <taxon>Bacteria</taxon>
        <taxon>Bacillati</taxon>
        <taxon>Bacillota</taxon>
        <taxon>Bacilli</taxon>
        <taxon>Bacillales</taxon>
        <taxon>Bacillaceae</taxon>
        <taxon>Melghiribacillus</taxon>
    </lineage>
</organism>
<name>A0A4R3MX04_9BACI</name>
<evidence type="ECO:0000313" key="2">
    <source>
        <dbReference type="EMBL" id="TCT20894.1"/>
    </source>
</evidence>
<dbReference type="EMBL" id="SMAN01000012">
    <property type="protein sequence ID" value="TCT20894.1"/>
    <property type="molecule type" value="Genomic_DNA"/>
</dbReference>
<dbReference type="Proteomes" id="UP000294650">
    <property type="component" value="Unassembled WGS sequence"/>
</dbReference>
<feature type="transmembrane region" description="Helical" evidence="1">
    <location>
        <begin position="207"/>
        <end position="232"/>
    </location>
</feature>